<dbReference type="InterPro" id="IPR018117">
    <property type="entry name" value="C5_DNA_meth_AS"/>
</dbReference>
<dbReference type="SUPFAM" id="SSF53335">
    <property type="entry name" value="S-adenosyl-L-methionine-dependent methyltransferases"/>
    <property type="match status" value="1"/>
</dbReference>
<protein>
    <recommendedName>
        <fullName evidence="1">DNA (cytosine-5-)-methyltransferase</fullName>
        <ecNumber evidence="1">2.1.1.37</ecNumber>
    </recommendedName>
</protein>
<dbReference type="InterPro" id="IPR050750">
    <property type="entry name" value="C5-MTase"/>
</dbReference>
<dbReference type="NCBIfam" id="TIGR00675">
    <property type="entry name" value="dcm"/>
    <property type="match status" value="1"/>
</dbReference>
<keyword evidence="3" id="KW-0808">Transferase</keyword>
<dbReference type="GO" id="GO:0003886">
    <property type="term" value="F:DNA (cytosine-5-)-methyltransferase activity"/>
    <property type="evidence" value="ECO:0007669"/>
    <property type="project" value="UniProtKB-EC"/>
</dbReference>
<evidence type="ECO:0000256" key="3">
    <source>
        <dbReference type="ARBA" id="ARBA00022679"/>
    </source>
</evidence>
<sequence length="354" mass="40290">MIFVSEERKTKMNSVNIADFFAGVGGIRLGFENASTRYKCTFTNEIDKYAIRTYEKNFPDQKVNSVSIVDLDTQDIPAFDVFMGGFPCQPFSIAGHRKGFDDDRGNLFTHIARILDAKRPKALFLENVKNLKGHDKGRTLQVISETLNDLGYTFRYKVLNSAKHGNIPQNRERIFIVGFLNEKEAKRFRFPAEIELVKGISDCLENTVLRKYYYTDDSKIYPVLQENITETASENVVYQFRRHYVRKNKSGVCPTLTANMGGGGHNVPIILDDTGRIRKLTPRECFNFQGFPNDFKLPTNSSDTQLYKQAGNSVTVTVIKRIARNILRAMDGKKTEGEKGVLVARKYAKLVFCE</sequence>
<dbReference type="PROSITE" id="PS51679">
    <property type="entry name" value="SAM_MT_C5"/>
    <property type="match status" value="1"/>
</dbReference>
<dbReference type="PRINTS" id="PR00105">
    <property type="entry name" value="C5METTRFRASE"/>
</dbReference>
<dbReference type="EMBL" id="MN738877">
    <property type="protein sequence ID" value="QHT29415.1"/>
    <property type="molecule type" value="Genomic_DNA"/>
</dbReference>
<proteinExistence type="predicted"/>
<dbReference type="AlphaFoldDB" id="A0A6C0EQ24"/>
<dbReference type="GO" id="GO:0032259">
    <property type="term" value="P:methylation"/>
    <property type="evidence" value="ECO:0007669"/>
    <property type="project" value="UniProtKB-KW"/>
</dbReference>
<dbReference type="Gene3D" id="3.40.50.150">
    <property type="entry name" value="Vaccinia Virus protein VP39"/>
    <property type="match status" value="1"/>
</dbReference>
<keyword evidence="4" id="KW-0949">S-adenosyl-L-methionine</keyword>
<dbReference type="InterPro" id="IPR001525">
    <property type="entry name" value="C5_MeTfrase"/>
</dbReference>
<accession>A0A6C0EQ24</accession>
<dbReference type="InterPro" id="IPR029063">
    <property type="entry name" value="SAM-dependent_MTases_sf"/>
</dbReference>
<evidence type="ECO:0000313" key="5">
    <source>
        <dbReference type="EMBL" id="QHT29415.1"/>
    </source>
</evidence>
<reference evidence="5" key="1">
    <citation type="journal article" date="2020" name="Nature">
        <title>Giant virus diversity and host interactions through global metagenomics.</title>
        <authorList>
            <person name="Schulz F."/>
            <person name="Roux S."/>
            <person name="Paez-Espino D."/>
            <person name="Jungbluth S."/>
            <person name="Walsh D.A."/>
            <person name="Denef V.J."/>
            <person name="McMahon K.D."/>
            <person name="Konstantinidis K.T."/>
            <person name="Eloe-Fadrosh E.A."/>
            <person name="Kyrpides N.C."/>
            <person name="Woyke T."/>
        </authorList>
    </citation>
    <scope>NUCLEOTIDE SEQUENCE</scope>
    <source>
        <strain evidence="5">GVMAG-M-3300005589-24</strain>
    </source>
</reference>
<dbReference type="PANTHER" id="PTHR46098">
    <property type="entry name" value="TRNA (CYTOSINE(38)-C(5))-METHYLTRANSFERASE"/>
    <property type="match status" value="1"/>
</dbReference>
<evidence type="ECO:0000256" key="4">
    <source>
        <dbReference type="ARBA" id="ARBA00022691"/>
    </source>
</evidence>
<dbReference type="PROSITE" id="PS00094">
    <property type="entry name" value="C5_MTASE_1"/>
    <property type="match status" value="1"/>
</dbReference>
<dbReference type="Pfam" id="PF00145">
    <property type="entry name" value="DNA_methylase"/>
    <property type="match status" value="1"/>
</dbReference>
<name>A0A6C0EQ24_9ZZZZ</name>
<dbReference type="Gene3D" id="3.90.120.10">
    <property type="entry name" value="DNA Methylase, subunit A, domain 2"/>
    <property type="match status" value="1"/>
</dbReference>
<dbReference type="PANTHER" id="PTHR46098:SF1">
    <property type="entry name" value="TRNA (CYTOSINE(38)-C(5))-METHYLTRANSFERASE"/>
    <property type="match status" value="1"/>
</dbReference>
<dbReference type="EC" id="2.1.1.37" evidence="1"/>
<keyword evidence="2" id="KW-0489">Methyltransferase</keyword>
<organism evidence="5">
    <name type="scientific">viral metagenome</name>
    <dbReference type="NCBI Taxonomy" id="1070528"/>
    <lineage>
        <taxon>unclassified sequences</taxon>
        <taxon>metagenomes</taxon>
        <taxon>organismal metagenomes</taxon>
    </lineage>
</organism>
<dbReference type="PROSITE" id="PS00095">
    <property type="entry name" value="C5_MTASE_2"/>
    <property type="match status" value="1"/>
</dbReference>
<dbReference type="CDD" id="cd00315">
    <property type="entry name" value="Cyt_C5_DNA_methylase"/>
    <property type="match status" value="1"/>
</dbReference>
<evidence type="ECO:0000256" key="1">
    <source>
        <dbReference type="ARBA" id="ARBA00011975"/>
    </source>
</evidence>
<evidence type="ECO:0000256" key="2">
    <source>
        <dbReference type="ARBA" id="ARBA00022603"/>
    </source>
</evidence>
<dbReference type="InterPro" id="IPR031303">
    <property type="entry name" value="C5_meth_CS"/>
</dbReference>